<comment type="subunit">
    <text evidence="1">Dimer of large and small chains.</text>
</comment>
<keyword evidence="1" id="KW-0100">Branched-chain amino acid biosynthesis</keyword>
<dbReference type="InterPro" id="IPR004789">
    <property type="entry name" value="Acetalactate_synth_ssu"/>
</dbReference>
<dbReference type="GO" id="GO:0009097">
    <property type="term" value="P:isoleucine biosynthetic process"/>
    <property type="evidence" value="ECO:0007669"/>
    <property type="project" value="UniProtKB-UniRule"/>
</dbReference>
<dbReference type="GO" id="GO:0009099">
    <property type="term" value="P:L-valine biosynthetic process"/>
    <property type="evidence" value="ECO:0007669"/>
    <property type="project" value="UniProtKB-UniRule"/>
</dbReference>
<comment type="similarity">
    <text evidence="1">Belongs to the acetolactate synthase small subunit family.</text>
</comment>
<dbReference type="GO" id="GO:1990610">
    <property type="term" value="F:acetolactate synthase regulator activity"/>
    <property type="evidence" value="ECO:0007669"/>
    <property type="project" value="UniProtKB-UniRule"/>
</dbReference>
<comment type="pathway">
    <text evidence="1">Amino-acid biosynthesis; L-valine biosynthesis; L-valine from pyruvate: step 1/4.</text>
</comment>
<dbReference type="InterPro" id="IPR019455">
    <property type="entry name" value="Acetolactate_synth_ssu_C"/>
</dbReference>
<dbReference type="AlphaFoldDB" id="A0A147JUM3"/>
<name>A0A147JUM3_HADYE</name>
<evidence type="ECO:0000313" key="4">
    <source>
        <dbReference type="Proteomes" id="UP000074294"/>
    </source>
</evidence>
<dbReference type="EC" id="2.2.1.6" evidence="1"/>
<dbReference type="NCBIfam" id="TIGR00119">
    <property type="entry name" value="acolac_sm"/>
    <property type="match status" value="1"/>
</dbReference>
<protein>
    <recommendedName>
        <fullName evidence="1">Acetolactate synthase small subunit</fullName>
        <shortName evidence="1">AHAS</shortName>
        <shortName evidence="1">ALS</shortName>
        <ecNumber evidence="1">2.2.1.6</ecNumber>
    </recommendedName>
    <alternativeName>
        <fullName evidence="1">Acetohydroxy-acid synthase small subunit</fullName>
    </alternativeName>
</protein>
<dbReference type="SUPFAM" id="SSF55021">
    <property type="entry name" value="ACT-like"/>
    <property type="match status" value="2"/>
</dbReference>
<feature type="domain" description="Acetolactate synthase small subunit C-terminal" evidence="2">
    <location>
        <begin position="68"/>
        <end position="142"/>
    </location>
</feature>
<comment type="pathway">
    <text evidence="1">Amino-acid biosynthesis; L-isoleucine biosynthesis; L-isoleucine from 2-oxobutanoate: step 1/4.</text>
</comment>
<dbReference type="STRING" id="1776334.APZ16_07110"/>
<dbReference type="PANTHER" id="PTHR30239">
    <property type="entry name" value="ACETOLACTATE SYNTHASE SMALL SUBUNIT"/>
    <property type="match status" value="1"/>
</dbReference>
<dbReference type="Gene3D" id="3.30.70.260">
    <property type="match status" value="1"/>
</dbReference>
<dbReference type="InterPro" id="IPR027271">
    <property type="entry name" value="Acetolactate_synth/TF_NikR_C"/>
</dbReference>
<comment type="caution">
    <text evidence="3">The sequence shown here is derived from an EMBL/GenBank/DDBJ whole genome shotgun (WGS) entry which is preliminary data.</text>
</comment>
<dbReference type="EMBL" id="LQMQ01000047">
    <property type="protein sequence ID" value="KUO40173.1"/>
    <property type="molecule type" value="Genomic_DNA"/>
</dbReference>
<comment type="function">
    <text evidence="1">Catalyzes the conversion of 2 pyruvate molecules into acetolactate in the first common step of the biosynthetic pathway of the branched-amino acids such as leucine, isoleucine, and valine.</text>
</comment>
<dbReference type="InterPro" id="IPR045865">
    <property type="entry name" value="ACT-like_dom_sf"/>
</dbReference>
<dbReference type="Proteomes" id="UP000074294">
    <property type="component" value="Unassembled WGS sequence"/>
</dbReference>
<evidence type="ECO:0000256" key="1">
    <source>
        <dbReference type="RuleBase" id="RU368092"/>
    </source>
</evidence>
<organism evidence="3 4">
    <name type="scientific">Hadarchaeum yellowstonense</name>
    <dbReference type="NCBI Taxonomy" id="1776334"/>
    <lineage>
        <taxon>Archaea</taxon>
        <taxon>Methanobacteriati</taxon>
        <taxon>Candidatus Hadarchaeota</taxon>
        <taxon>Candidatus Hadarchaeia</taxon>
        <taxon>Candidatus Hadarchaeales</taxon>
        <taxon>Candidatus Hadarchaeaceae</taxon>
        <taxon>Candidatus Hadarchaeum</taxon>
    </lineage>
</organism>
<accession>A0A147JUM3</accession>
<dbReference type="Pfam" id="PF10369">
    <property type="entry name" value="ALS_ss_C"/>
    <property type="match status" value="1"/>
</dbReference>
<dbReference type="Gene3D" id="3.30.70.1150">
    <property type="entry name" value="ACT-like. Chain A, domain 2"/>
    <property type="match status" value="1"/>
</dbReference>
<dbReference type="PANTHER" id="PTHR30239:SF0">
    <property type="entry name" value="ACETOLACTATE SYNTHASE SMALL SUBUNIT 1, CHLOROPLASTIC"/>
    <property type="match status" value="1"/>
</dbReference>
<dbReference type="GO" id="GO:0005829">
    <property type="term" value="C:cytosol"/>
    <property type="evidence" value="ECO:0007669"/>
    <property type="project" value="TreeGrafter"/>
</dbReference>
<dbReference type="GO" id="GO:0003984">
    <property type="term" value="F:acetolactate synthase activity"/>
    <property type="evidence" value="ECO:0007669"/>
    <property type="project" value="UniProtKB-UniRule"/>
</dbReference>
<evidence type="ECO:0000313" key="3">
    <source>
        <dbReference type="EMBL" id="KUO40173.1"/>
    </source>
</evidence>
<dbReference type="UniPathway" id="UPA00049">
    <property type="reaction ID" value="UER00059"/>
</dbReference>
<keyword evidence="1" id="KW-0808">Transferase</keyword>
<dbReference type="UniPathway" id="UPA00047">
    <property type="reaction ID" value="UER00055"/>
</dbReference>
<gene>
    <name evidence="3" type="ORF">APZ16_07110</name>
</gene>
<evidence type="ECO:0000259" key="2">
    <source>
        <dbReference type="Pfam" id="PF10369"/>
    </source>
</evidence>
<sequence length="144" mass="16255">MMRISRSFTRRQINLDSITVGIEPSGLARVILTFKADDRLAEFMRRVLARAEPIIDVEVIDPERSIAREIALLKTKKLDEEQLWKVVELVERAGGKVLENKGNVLIVELSGSHEHIEKVITELGPDILKEVARSGQVLISRETC</sequence>
<reference evidence="3 4" key="1">
    <citation type="journal article" date="2016" name="Nat. Microbiol.">
        <title>Genomic inference of the metabolism of cosmopolitan subsurface Archaea, Hadesarchaea.</title>
        <authorList>
            <person name="Baker B.J."/>
            <person name="Saw J.H."/>
            <person name="Lind A.E."/>
            <person name="Lazar C.S."/>
            <person name="Hinrichs K.-U."/>
            <person name="Teske A.P."/>
            <person name="Ettema T.J."/>
        </authorList>
    </citation>
    <scope>NUCLEOTIDE SEQUENCE [LARGE SCALE GENOMIC DNA]</scope>
</reference>
<keyword evidence="1" id="KW-0028">Amino-acid biosynthesis</keyword>
<proteinExistence type="inferred from homology"/>
<comment type="catalytic activity">
    <reaction evidence="1">
        <text>2 pyruvate + H(+) = (2S)-2-acetolactate + CO2</text>
        <dbReference type="Rhea" id="RHEA:25249"/>
        <dbReference type="ChEBI" id="CHEBI:15361"/>
        <dbReference type="ChEBI" id="CHEBI:15378"/>
        <dbReference type="ChEBI" id="CHEBI:16526"/>
        <dbReference type="ChEBI" id="CHEBI:58476"/>
        <dbReference type="EC" id="2.2.1.6"/>
    </reaction>
</comment>